<dbReference type="PANTHER" id="PTHR30055:SF209">
    <property type="entry name" value="POSSIBLE TRANSCRIPTIONAL REGULATORY PROTEIN (PROBABLY TETR-FAMILY)"/>
    <property type="match status" value="1"/>
</dbReference>
<evidence type="ECO:0000259" key="3">
    <source>
        <dbReference type="PROSITE" id="PS50977"/>
    </source>
</evidence>
<dbReference type="EMBL" id="FNAJ01000031">
    <property type="protein sequence ID" value="SDF33296.1"/>
    <property type="molecule type" value="Genomic_DNA"/>
</dbReference>
<comment type="caution">
    <text evidence="4">The sequence shown here is derived from an EMBL/GenBank/DDBJ whole genome shotgun (WGS) entry which is preliminary data.</text>
</comment>
<dbReference type="InterPro" id="IPR036271">
    <property type="entry name" value="Tet_transcr_reg_TetR-rel_C_sf"/>
</dbReference>
<dbReference type="InterPro" id="IPR001647">
    <property type="entry name" value="HTH_TetR"/>
</dbReference>
<dbReference type="SUPFAM" id="SSF46689">
    <property type="entry name" value="Homeodomain-like"/>
    <property type="match status" value="1"/>
</dbReference>
<dbReference type="PROSITE" id="PS50977">
    <property type="entry name" value="HTH_TETR_2"/>
    <property type="match status" value="1"/>
</dbReference>
<name>A0A511HPJ2_9BACT</name>
<evidence type="ECO:0000256" key="2">
    <source>
        <dbReference type="PROSITE-ProRule" id="PRU00335"/>
    </source>
</evidence>
<accession>A0A511HPJ2</accession>
<reference evidence="4 7" key="2">
    <citation type="submission" date="2019-07" db="EMBL/GenBank/DDBJ databases">
        <title>Whole genome shotgun sequence of Myxococcus virescens NBRC 100334.</title>
        <authorList>
            <person name="Hosoyama A."/>
            <person name="Uohara A."/>
            <person name="Ohji S."/>
            <person name="Ichikawa N."/>
        </authorList>
    </citation>
    <scope>NUCLEOTIDE SEQUENCE [LARGE SCALE GENOMIC DNA]</scope>
    <source>
        <strain evidence="4 7">NBRC 100334</strain>
    </source>
</reference>
<evidence type="ECO:0000313" key="7">
    <source>
        <dbReference type="Proteomes" id="UP000321224"/>
    </source>
</evidence>
<sequence>MPRPKLHSDEAILDAAMSVLLRSGPAAFTLNDVAVAVGMSRAALIQRFKNKEHLYFRLMERTAEQKREYFAGLPVEVGAQGLWRFLKTLVSVMGEGEALDAHLLLAWEDVRDPTLRRMAHERNLLVRDAIAVRLPPCVDRGAVSALLQDVIAGATMQWLVERTPPLTEYVLARLRTLLGCVFPRESFD</sequence>
<proteinExistence type="predicted"/>
<dbReference type="EMBL" id="BJVY01000068">
    <property type="protein sequence ID" value="GEL75304.1"/>
    <property type="molecule type" value="Genomic_DNA"/>
</dbReference>
<keyword evidence="6" id="KW-1185">Reference proteome</keyword>
<dbReference type="RefSeq" id="WP_090495908.1">
    <property type="nucleotide sequence ID" value="NZ_BJVY01000068.1"/>
</dbReference>
<feature type="DNA-binding region" description="H-T-H motif" evidence="2">
    <location>
        <begin position="29"/>
        <end position="48"/>
    </location>
</feature>
<protein>
    <submittedName>
        <fullName evidence="4">Macrolide 2'-phosphotransferase</fullName>
    </submittedName>
    <submittedName>
        <fullName evidence="5">Transcriptional regulator, TetR family</fullName>
    </submittedName>
</protein>
<dbReference type="Gene3D" id="1.10.357.10">
    <property type="entry name" value="Tetracycline Repressor, domain 2"/>
    <property type="match status" value="1"/>
</dbReference>
<dbReference type="InterPro" id="IPR009057">
    <property type="entry name" value="Homeodomain-like_sf"/>
</dbReference>
<keyword evidence="4" id="KW-0808">Transferase</keyword>
<reference evidence="5 6" key="1">
    <citation type="submission" date="2016-10" db="EMBL/GenBank/DDBJ databases">
        <authorList>
            <person name="Varghese N."/>
            <person name="Submissions S."/>
        </authorList>
    </citation>
    <scope>NUCLEOTIDE SEQUENCE [LARGE SCALE GENOMIC DNA]</scope>
    <source>
        <strain evidence="5 6">DSM 2260</strain>
    </source>
</reference>
<keyword evidence="1 2" id="KW-0238">DNA-binding</keyword>
<dbReference type="InterPro" id="IPR050109">
    <property type="entry name" value="HTH-type_TetR-like_transc_reg"/>
</dbReference>
<organism evidence="4 7">
    <name type="scientific">Myxococcus virescens</name>
    <dbReference type="NCBI Taxonomy" id="83456"/>
    <lineage>
        <taxon>Bacteria</taxon>
        <taxon>Pseudomonadati</taxon>
        <taxon>Myxococcota</taxon>
        <taxon>Myxococcia</taxon>
        <taxon>Myxococcales</taxon>
        <taxon>Cystobacterineae</taxon>
        <taxon>Myxococcaceae</taxon>
        <taxon>Myxococcus</taxon>
    </lineage>
</organism>
<dbReference type="SUPFAM" id="SSF48498">
    <property type="entry name" value="Tetracyclin repressor-like, C-terminal domain"/>
    <property type="match status" value="1"/>
</dbReference>
<dbReference type="Proteomes" id="UP000198717">
    <property type="component" value="Unassembled WGS sequence"/>
</dbReference>
<dbReference type="Pfam" id="PF00440">
    <property type="entry name" value="TetR_N"/>
    <property type="match status" value="1"/>
</dbReference>
<dbReference type="GO" id="GO:0016740">
    <property type="term" value="F:transferase activity"/>
    <property type="evidence" value="ECO:0007669"/>
    <property type="project" value="UniProtKB-KW"/>
</dbReference>
<evidence type="ECO:0000313" key="6">
    <source>
        <dbReference type="Proteomes" id="UP000198717"/>
    </source>
</evidence>
<dbReference type="GO" id="GO:0003700">
    <property type="term" value="F:DNA-binding transcription factor activity"/>
    <property type="evidence" value="ECO:0007669"/>
    <property type="project" value="TreeGrafter"/>
</dbReference>
<evidence type="ECO:0000256" key="1">
    <source>
        <dbReference type="ARBA" id="ARBA00023125"/>
    </source>
</evidence>
<gene>
    <name evidence="4" type="primary">mphR</name>
    <name evidence="4" type="ORF">MVI01_70880</name>
    <name evidence="5" type="ORF">SAMN04488504_13140</name>
</gene>
<dbReference type="GO" id="GO:0000976">
    <property type="term" value="F:transcription cis-regulatory region binding"/>
    <property type="evidence" value="ECO:0007669"/>
    <property type="project" value="TreeGrafter"/>
</dbReference>
<dbReference type="PRINTS" id="PR00455">
    <property type="entry name" value="HTHTETR"/>
</dbReference>
<dbReference type="PANTHER" id="PTHR30055">
    <property type="entry name" value="HTH-TYPE TRANSCRIPTIONAL REGULATOR RUTR"/>
    <property type="match status" value="1"/>
</dbReference>
<dbReference type="Proteomes" id="UP000321224">
    <property type="component" value="Unassembled WGS sequence"/>
</dbReference>
<evidence type="ECO:0000313" key="5">
    <source>
        <dbReference type="EMBL" id="SDF33296.1"/>
    </source>
</evidence>
<dbReference type="AlphaFoldDB" id="A0A511HPJ2"/>
<evidence type="ECO:0000313" key="4">
    <source>
        <dbReference type="EMBL" id="GEL75304.1"/>
    </source>
</evidence>
<feature type="domain" description="HTH tetR-type" evidence="3">
    <location>
        <begin position="6"/>
        <end position="66"/>
    </location>
</feature>